<proteinExistence type="inferred from homology"/>
<accession>A0A1M7A5X3</accession>
<keyword evidence="3" id="KW-0813">Transport</keyword>
<evidence type="ECO:0000256" key="10">
    <source>
        <dbReference type="ARBA" id="ARBA00023136"/>
    </source>
</evidence>
<evidence type="ECO:0000313" key="12">
    <source>
        <dbReference type="EMBL" id="SHL38080.1"/>
    </source>
</evidence>
<evidence type="ECO:0000256" key="6">
    <source>
        <dbReference type="ARBA" id="ARBA00022741"/>
    </source>
</evidence>
<dbReference type="FunFam" id="3.40.50.300:FF:000134">
    <property type="entry name" value="Iron-enterobactin ABC transporter ATP-binding protein"/>
    <property type="match status" value="1"/>
</dbReference>
<dbReference type="AlphaFoldDB" id="A0A1M7A5X3"/>
<dbReference type="GO" id="GO:0016887">
    <property type="term" value="F:ATP hydrolysis activity"/>
    <property type="evidence" value="ECO:0007669"/>
    <property type="project" value="InterPro"/>
</dbReference>
<dbReference type="EMBL" id="FRBR01000002">
    <property type="protein sequence ID" value="SHL38080.1"/>
    <property type="molecule type" value="Genomic_DNA"/>
</dbReference>
<dbReference type="PROSITE" id="PS50893">
    <property type="entry name" value="ABC_TRANSPORTER_2"/>
    <property type="match status" value="1"/>
</dbReference>
<evidence type="ECO:0000256" key="5">
    <source>
        <dbReference type="ARBA" id="ARBA00022496"/>
    </source>
</evidence>
<evidence type="ECO:0000256" key="2">
    <source>
        <dbReference type="ARBA" id="ARBA00005417"/>
    </source>
</evidence>
<evidence type="ECO:0000256" key="1">
    <source>
        <dbReference type="ARBA" id="ARBA00004202"/>
    </source>
</evidence>
<dbReference type="SUPFAM" id="SSF52540">
    <property type="entry name" value="P-loop containing nucleoside triphosphate hydrolases"/>
    <property type="match status" value="1"/>
</dbReference>
<keyword evidence="6" id="KW-0547">Nucleotide-binding</keyword>
<dbReference type="OrthoDB" id="9805601at2"/>
<dbReference type="InterPro" id="IPR027417">
    <property type="entry name" value="P-loop_NTPase"/>
</dbReference>
<dbReference type="PANTHER" id="PTHR42771">
    <property type="entry name" value="IRON(3+)-HYDROXAMATE IMPORT ATP-BINDING PROTEIN FHUC"/>
    <property type="match status" value="1"/>
</dbReference>
<dbReference type="PANTHER" id="PTHR42771:SF2">
    <property type="entry name" value="IRON(3+)-HYDROXAMATE IMPORT ATP-BINDING PROTEIN FHUC"/>
    <property type="match status" value="1"/>
</dbReference>
<dbReference type="GO" id="GO:0005886">
    <property type="term" value="C:plasma membrane"/>
    <property type="evidence" value="ECO:0007669"/>
    <property type="project" value="UniProtKB-SubCell"/>
</dbReference>
<evidence type="ECO:0000256" key="9">
    <source>
        <dbReference type="ARBA" id="ARBA00023065"/>
    </source>
</evidence>
<evidence type="ECO:0000256" key="7">
    <source>
        <dbReference type="ARBA" id="ARBA00022840"/>
    </source>
</evidence>
<dbReference type="Pfam" id="PF00005">
    <property type="entry name" value="ABC_tran"/>
    <property type="match status" value="1"/>
</dbReference>
<keyword evidence="9" id="KW-0406">Ion transport</keyword>
<dbReference type="InterPro" id="IPR003439">
    <property type="entry name" value="ABC_transporter-like_ATP-bd"/>
</dbReference>
<dbReference type="PROSITE" id="PS00211">
    <property type="entry name" value="ABC_TRANSPORTER_1"/>
    <property type="match status" value="1"/>
</dbReference>
<keyword evidence="13" id="KW-1185">Reference proteome</keyword>
<dbReference type="InterPro" id="IPR003593">
    <property type="entry name" value="AAA+_ATPase"/>
</dbReference>
<keyword evidence="10" id="KW-0472">Membrane</keyword>
<feature type="domain" description="ABC transporter" evidence="11">
    <location>
        <begin position="4"/>
        <end position="241"/>
    </location>
</feature>
<dbReference type="Gene3D" id="3.40.50.300">
    <property type="entry name" value="P-loop containing nucleotide triphosphate hydrolases"/>
    <property type="match status" value="1"/>
</dbReference>
<dbReference type="STRING" id="337701.SAMN05444398_102187"/>
<dbReference type="Proteomes" id="UP000183974">
    <property type="component" value="Unassembled WGS sequence"/>
</dbReference>
<dbReference type="GO" id="GO:0006826">
    <property type="term" value="P:iron ion transport"/>
    <property type="evidence" value="ECO:0007669"/>
    <property type="project" value="UniProtKB-KW"/>
</dbReference>
<dbReference type="SMART" id="SM00382">
    <property type="entry name" value="AAA"/>
    <property type="match status" value="1"/>
</dbReference>
<evidence type="ECO:0000259" key="11">
    <source>
        <dbReference type="PROSITE" id="PS50893"/>
    </source>
</evidence>
<gene>
    <name evidence="12" type="ORF">SAMN05444398_102187</name>
</gene>
<keyword evidence="5" id="KW-0410">Iron transport</keyword>
<evidence type="ECO:0000256" key="3">
    <source>
        <dbReference type="ARBA" id="ARBA00022448"/>
    </source>
</evidence>
<dbReference type="InterPro" id="IPR017871">
    <property type="entry name" value="ABC_transporter-like_CS"/>
</dbReference>
<protein>
    <submittedName>
        <fullName evidence="12">Iron complex transport system ATP-binding protein</fullName>
    </submittedName>
</protein>
<organism evidence="12 13">
    <name type="scientific">Roseovarius pacificus</name>
    <dbReference type="NCBI Taxonomy" id="337701"/>
    <lineage>
        <taxon>Bacteria</taxon>
        <taxon>Pseudomonadati</taxon>
        <taxon>Pseudomonadota</taxon>
        <taxon>Alphaproteobacteria</taxon>
        <taxon>Rhodobacterales</taxon>
        <taxon>Roseobacteraceae</taxon>
        <taxon>Roseovarius</taxon>
    </lineage>
</organism>
<dbReference type="CDD" id="cd03214">
    <property type="entry name" value="ABC_Iron-Siderophores_B12_Hemin"/>
    <property type="match status" value="1"/>
</dbReference>
<keyword evidence="7 12" id="KW-0067">ATP-binding</keyword>
<evidence type="ECO:0000256" key="8">
    <source>
        <dbReference type="ARBA" id="ARBA00023004"/>
    </source>
</evidence>
<keyword evidence="4" id="KW-1003">Cell membrane</keyword>
<comment type="subcellular location">
    <subcellularLocation>
        <location evidence="1">Cell membrane</location>
        <topology evidence="1">Peripheral membrane protein</topology>
    </subcellularLocation>
</comment>
<sequence>MPGIDVQGLKVRLAGRPILHGVDGHVPRAGVTAIIGPNGCGKSTLLRAMARLVRPEAGRITLDGRDLWDDLGPKTCARQIAFLPQNPVTPEGLRVRALIERGRTPYLGPFRPMTAIDRAAVDRAIELTGLSALEHRRVDRLSGGQRQRAWIALAIAQDTPALFLDEPTTFLDLPHQIDILRLVNRLNQENGQTIVMVLHDINQACRYADRIIAMREGRVLFSGPPSEVVTPEALNTLFGMRMRLVPDAVGGAPVIVPQ</sequence>
<keyword evidence="8" id="KW-0408">Iron</keyword>
<reference evidence="12 13" key="1">
    <citation type="submission" date="2016-11" db="EMBL/GenBank/DDBJ databases">
        <authorList>
            <person name="Jaros S."/>
            <person name="Januszkiewicz K."/>
            <person name="Wedrychowicz H."/>
        </authorList>
    </citation>
    <scope>NUCLEOTIDE SEQUENCE [LARGE SCALE GENOMIC DNA]</scope>
    <source>
        <strain evidence="12 13">DSM 29589</strain>
    </source>
</reference>
<evidence type="ECO:0000256" key="4">
    <source>
        <dbReference type="ARBA" id="ARBA00022475"/>
    </source>
</evidence>
<dbReference type="GO" id="GO:0005524">
    <property type="term" value="F:ATP binding"/>
    <property type="evidence" value="ECO:0007669"/>
    <property type="project" value="UniProtKB-KW"/>
</dbReference>
<name>A0A1M7A5X3_9RHOB</name>
<evidence type="ECO:0000313" key="13">
    <source>
        <dbReference type="Proteomes" id="UP000183974"/>
    </source>
</evidence>
<dbReference type="InterPro" id="IPR051535">
    <property type="entry name" value="Siderophore_ABC-ATPase"/>
</dbReference>
<comment type="similarity">
    <text evidence="2">Belongs to the ABC transporter superfamily.</text>
</comment>
<dbReference type="RefSeq" id="WP_073033892.1">
    <property type="nucleotide sequence ID" value="NZ_BMLR01000002.1"/>
</dbReference>